<keyword evidence="1 5" id="KW-0808">Transferase</keyword>
<keyword evidence="6" id="KW-1185">Reference proteome</keyword>
<dbReference type="NCBIfam" id="TIGR03135">
    <property type="entry name" value="malonate_mdcG"/>
    <property type="match status" value="1"/>
</dbReference>
<accession>A0A560DP25</accession>
<evidence type="ECO:0000259" key="4">
    <source>
        <dbReference type="Pfam" id="PF20866"/>
    </source>
</evidence>
<reference evidence="5 6" key="1">
    <citation type="submission" date="2019-06" db="EMBL/GenBank/DDBJ databases">
        <title>Genomic Encyclopedia of Type Strains, Phase IV (KMG-V): Genome sequencing to study the core and pangenomes of soil and plant-associated prokaryotes.</title>
        <authorList>
            <person name="Whitman W."/>
        </authorList>
    </citation>
    <scope>NUCLEOTIDE SEQUENCE [LARGE SCALE GENOMIC DNA]</scope>
    <source>
        <strain evidence="5 6">BR 510</strain>
    </source>
</reference>
<organism evidence="5 6">
    <name type="scientific">Bradyrhizobium stylosanthis</name>
    <dbReference type="NCBI Taxonomy" id="1803665"/>
    <lineage>
        <taxon>Bacteria</taxon>
        <taxon>Pseudomonadati</taxon>
        <taxon>Pseudomonadota</taxon>
        <taxon>Alphaproteobacteria</taxon>
        <taxon>Hyphomicrobiales</taxon>
        <taxon>Nitrobacteraceae</taxon>
        <taxon>Bradyrhizobium</taxon>
    </lineage>
</organism>
<evidence type="ECO:0000313" key="6">
    <source>
        <dbReference type="Proteomes" id="UP000319949"/>
    </source>
</evidence>
<dbReference type="Proteomes" id="UP000319949">
    <property type="component" value="Unassembled WGS sequence"/>
</dbReference>
<feature type="domain" description="Phosphoribosyl-dephospho-CoA transferase MdcG C-terminal" evidence="3">
    <location>
        <begin position="96"/>
        <end position="216"/>
    </location>
</feature>
<dbReference type="EMBL" id="VITK01000005">
    <property type="protein sequence ID" value="TWA98855.1"/>
    <property type="molecule type" value="Genomic_DNA"/>
</dbReference>
<sequence length="226" mass="24691">MTSPCKHAERLAGRHDLVFVRPEGWRAMLDPHGDLACDPLVLHWAELGWPTVRRRALPSEANGLALGLPLPPSAGKKRLSLLAGLDDIVRVARPPSLRQARASAPPSWRPTLDRIDELALRHSVHVRVFGSLAWEALTGLGYVTAGSDLDLLFETRPETDLDRLVIDLAAIESDAPMRLDGELMGADGAAVNWREFHGGARELLVKSIECVVLLDRDRFIAGAKGS</sequence>
<evidence type="ECO:0000256" key="2">
    <source>
        <dbReference type="ARBA" id="ARBA00022695"/>
    </source>
</evidence>
<evidence type="ECO:0000259" key="3">
    <source>
        <dbReference type="Pfam" id="PF10620"/>
    </source>
</evidence>
<dbReference type="AlphaFoldDB" id="A0A560DP25"/>
<dbReference type="OrthoDB" id="5498803at2"/>
<dbReference type="CDD" id="cd05403">
    <property type="entry name" value="NT_KNTase_like"/>
    <property type="match status" value="1"/>
</dbReference>
<dbReference type="GO" id="GO:0016779">
    <property type="term" value="F:nucleotidyltransferase activity"/>
    <property type="evidence" value="ECO:0007669"/>
    <property type="project" value="UniProtKB-KW"/>
</dbReference>
<dbReference type="Pfam" id="PF20866">
    <property type="entry name" value="MdcG_N"/>
    <property type="match status" value="1"/>
</dbReference>
<dbReference type="InterPro" id="IPR048903">
    <property type="entry name" value="MdcG_N"/>
</dbReference>
<dbReference type="RefSeq" id="WP_145665310.1">
    <property type="nucleotide sequence ID" value="NZ_VITK01000005.1"/>
</dbReference>
<dbReference type="Pfam" id="PF10620">
    <property type="entry name" value="MdcG"/>
    <property type="match status" value="1"/>
</dbReference>
<gene>
    <name evidence="5" type="ORF">FBZ96_105533</name>
</gene>
<proteinExistence type="predicted"/>
<dbReference type="InterPro" id="IPR017557">
    <property type="entry name" value="Holo-ACP_synthase"/>
</dbReference>
<keyword evidence="2" id="KW-0548">Nucleotidyltransferase</keyword>
<feature type="domain" description="Phosphoribosyl-dephospho-CoA transferase MdcG N-terminal" evidence="4">
    <location>
        <begin position="14"/>
        <end position="94"/>
    </location>
</feature>
<protein>
    <submittedName>
        <fullName evidence="5">Phosphoribosyl-dephospho-CoA transferase</fullName>
    </submittedName>
</protein>
<evidence type="ECO:0000313" key="5">
    <source>
        <dbReference type="EMBL" id="TWA98855.1"/>
    </source>
</evidence>
<dbReference type="InterPro" id="IPR049180">
    <property type="entry name" value="MdcG_C"/>
</dbReference>
<comment type="caution">
    <text evidence="5">The sequence shown here is derived from an EMBL/GenBank/DDBJ whole genome shotgun (WGS) entry which is preliminary data.</text>
</comment>
<dbReference type="STRING" id="1803665.GCA_001641335_05325"/>
<name>A0A560DP25_9BRAD</name>
<evidence type="ECO:0000256" key="1">
    <source>
        <dbReference type="ARBA" id="ARBA00022679"/>
    </source>
</evidence>